<name>A0A5M6I2R2_9HYPH</name>
<organism evidence="11 12">
    <name type="scientific">Blastochloris sulfoviridis</name>
    <dbReference type="NCBI Taxonomy" id="50712"/>
    <lineage>
        <taxon>Bacteria</taxon>
        <taxon>Pseudomonadati</taxon>
        <taxon>Pseudomonadota</taxon>
        <taxon>Alphaproteobacteria</taxon>
        <taxon>Hyphomicrobiales</taxon>
        <taxon>Blastochloridaceae</taxon>
        <taxon>Blastochloris</taxon>
    </lineage>
</organism>
<comment type="caution">
    <text evidence="11">The sequence shown here is derived from an EMBL/GenBank/DDBJ whole genome shotgun (WGS) entry which is preliminary data.</text>
</comment>
<evidence type="ECO:0000256" key="2">
    <source>
        <dbReference type="ARBA" id="ARBA00022670"/>
    </source>
</evidence>
<protein>
    <submittedName>
        <fullName evidence="11">Peptidoglycan DD-metalloendopeptidase family protein</fullName>
    </submittedName>
</protein>
<keyword evidence="9" id="KW-1133">Transmembrane helix</keyword>
<sequence length="376" mass="40500">MSSIRFASPSVPTASSGGVMIGRRTFAVSIAVFAGVLSWAVGLTSYVIFRDEALAGLAHHYRDAAMVYEDRISELKAEIEKTRTRRMVEYEQLERKIEGLFKRQAAIETRQQTLSTLTERPAKAQTRAETARPKPEAGLVAPGSGRQLVALHQLLDRAERSQATILDRIEAQTEARSRRLRAALDDLGLGAARVPSAAPMGGPFVPAAPETNFEARAARVAAAVDDMRRLEKAIATMPLGRPIGRDAEVTSGFGVRLDPFLRRPAQHGGIDFRADTGTPVRATAAGQVKEAGWQGGYGNMVEIDHGNGLSTVFGHLSAIEVVEGQTVRSGQMVGRVGSTGRSTGPHLHYETRIAGEAVDPQRFLRAGVRLGLSESD</sequence>
<dbReference type="EMBL" id="VWPL01000009">
    <property type="protein sequence ID" value="KAA5602137.1"/>
    <property type="molecule type" value="Genomic_DNA"/>
</dbReference>
<evidence type="ECO:0000313" key="12">
    <source>
        <dbReference type="Proteomes" id="UP000323886"/>
    </source>
</evidence>
<dbReference type="Proteomes" id="UP000323886">
    <property type="component" value="Unassembled WGS sequence"/>
</dbReference>
<evidence type="ECO:0000256" key="3">
    <source>
        <dbReference type="ARBA" id="ARBA00022723"/>
    </source>
</evidence>
<evidence type="ECO:0000256" key="1">
    <source>
        <dbReference type="ARBA" id="ARBA00001947"/>
    </source>
</evidence>
<reference evidence="11 12" key="1">
    <citation type="submission" date="2019-09" db="EMBL/GenBank/DDBJ databases">
        <title>Draft Whole-Genome sequence of Blastochloris sulfoviridis DSM 729.</title>
        <authorList>
            <person name="Meyer T.E."/>
            <person name="Kyndt J.A."/>
        </authorList>
    </citation>
    <scope>NUCLEOTIDE SEQUENCE [LARGE SCALE GENOMIC DNA]</scope>
    <source>
        <strain evidence="11 12">DSM 729</strain>
    </source>
</reference>
<feature type="coiled-coil region" evidence="7">
    <location>
        <begin position="65"/>
        <end position="110"/>
    </location>
</feature>
<evidence type="ECO:0000259" key="10">
    <source>
        <dbReference type="Pfam" id="PF01551"/>
    </source>
</evidence>
<dbReference type="PANTHER" id="PTHR21666:SF288">
    <property type="entry name" value="CELL DIVISION PROTEIN YTFB"/>
    <property type="match status" value="1"/>
</dbReference>
<dbReference type="SUPFAM" id="SSF51261">
    <property type="entry name" value="Duplicated hybrid motif"/>
    <property type="match status" value="1"/>
</dbReference>
<dbReference type="InterPro" id="IPR050570">
    <property type="entry name" value="Cell_wall_metabolism_enzyme"/>
</dbReference>
<dbReference type="Pfam" id="PF01551">
    <property type="entry name" value="Peptidase_M23"/>
    <property type="match status" value="1"/>
</dbReference>
<feature type="region of interest" description="Disordered" evidence="8">
    <location>
        <begin position="112"/>
        <end position="141"/>
    </location>
</feature>
<dbReference type="PANTHER" id="PTHR21666">
    <property type="entry name" value="PEPTIDASE-RELATED"/>
    <property type="match status" value="1"/>
</dbReference>
<evidence type="ECO:0000256" key="6">
    <source>
        <dbReference type="ARBA" id="ARBA00023049"/>
    </source>
</evidence>
<keyword evidence="9" id="KW-0472">Membrane</keyword>
<keyword evidence="12" id="KW-1185">Reference proteome</keyword>
<dbReference type="InterPro" id="IPR011055">
    <property type="entry name" value="Dup_hybrid_motif"/>
</dbReference>
<keyword evidence="6" id="KW-0482">Metalloprotease</keyword>
<feature type="transmembrane region" description="Helical" evidence="9">
    <location>
        <begin position="26"/>
        <end position="49"/>
    </location>
</feature>
<feature type="domain" description="M23ase beta-sheet core" evidence="10">
    <location>
        <begin position="266"/>
        <end position="360"/>
    </location>
</feature>
<dbReference type="GO" id="GO:0006508">
    <property type="term" value="P:proteolysis"/>
    <property type="evidence" value="ECO:0007669"/>
    <property type="project" value="UniProtKB-KW"/>
</dbReference>
<evidence type="ECO:0000256" key="4">
    <source>
        <dbReference type="ARBA" id="ARBA00022801"/>
    </source>
</evidence>
<gene>
    <name evidence="11" type="ORF">F1193_07145</name>
</gene>
<keyword evidence="5" id="KW-0862">Zinc</keyword>
<keyword evidence="2" id="KW-0645">Protease</keyword>
<evidence type="ECO:0000256" key="5">
    <source>
        <dbReference type="ARBA" id="ARBA00022833"/>
    </source>
</evidence>
<dbReference type="GO" id="GO:0046872">
    <property type="term" value="F:metal ion binding"/>
    <property type="evidence" value="ECO:0007669"/>
    <property type="project" value="UniProtKB-KW"/>
</dbReference>
<keyword evidence="4" id="KW-0378">Hydrolase</keyword>
<comment type="cofactor">
    <cofactor evidence="1">
        <name>Zn(2+)</name>
        <dbReference type="ChEBI" id="CHEBI:29105"/>
    </cofactor>
</comment>
<evidence type="ECO:0000256" key="9">
    <source>
        <dbReference type="SAM" id="Phobius"/>
    </source>
</evidence>
<keyword evidence="9" id="KW-0812">Transmembrane</keyword>
<dbReference type="InterPro" id="IPR016047">
    <property type="entry name" value="M23ase_b-sheet_dom"/>
</dbReference>
<dbReference type="GO" id="GO:0004222">
    <property type="term" value="F:metalloendopeptidase activity"/>
    <property type="evidence" value="ECO:0007669"/>
    <property type="project" value="TreeGrafter"/>
</dbReference>
<keyword evidence="3" id="KW-0479">Metal-binding</keyword>
<accession>A0A5M6I2R2</accession>
<dbReference type="FunFam" id="2.70.70.10:FF:000006">
    <property type="entry name" value="M23 family peptidase"/>
    <property type="match status" value="1"/>
</dbReference>
<proteinExistence type="predicted"/>
<dbReference type="AlphaFoldDB" id="A0A5M6I2R2"/>
<evidence type="ECO:0000256" key="8">
    <source>
        <dbReference type="SAM" id="MobiDB-lite"/>
    </source>
</evidence>
<dbReference type="Gene3D" id="2.70.70.10">
    <property type="entry name" value="Glucose Permease (Domain IIA)"/>
    <property type="match status" value="1"/>
</dbReference>
<dbReference type="OrthoDB" id="9805070at2"/>
<evidence type="ECO:0000256" key="7">
    <source>
        <dbReference type="SAM" id="Coils"/>
    </source>
</evidence>
<keyword evidence="7" id="KW-0175">Coiled coil</keyword>
<evidence type="ECO:0000313" key="11">
    <source>
        <dbReference type="EMBL" id="KAA5602137.1"/>
    </source>
</evidence>
<dbReference type="CDD" id="cd12797">
    <property type="entry name" value="M23_peptidase"/>
    <property type="match status" value="1"/>
</dbReference>